<evidence type="ECO:0000313" key="2">
    <source>
        <dbReference type="Proteomes" id="UP001500618"/>
    </source>
</evidence>
<name>A0ABN2HT70_9ACTN</name>
<dbReference type="RefSeq" id="WP_344312730.1">
    <property type="nucleotide sequence ID" value="NZ_BAAANY010000019.1"/>
</dbReference>
<comment type="caution">
    <text evidence="1">The sequence shown here is derived from an EMBL/GenBank/DDBJ whole genome shotgun (WGS) entry which is preliminary data.</text>
</comment>
<dbReference type="EMBL" id="BAAANY010000019">
    <property type="protein sequence ID" value="GAA1693083.1"/>
    <property type="molecule type" value="Genomic_DNA"/>
</dbReference>
<reference evidence="1 2" key="1">
    <citation type="journal article" date="2019" name="Int. J. Syst. Evol. Microbiol.">
        <title>The Global Catalogue of Microorganisms (GCM) 10K type strain sequencing project: providing services to taxonomists for standard genome sequencing and annotation.</title>
        <authorList>
            <consortium name="The Broad Institute Genomics Platform"/>
            <consortium name="The Broad Institute Genome Sequencing Center for Infectious Disease"/>
            <person name="Wu L."/>
            <person name="Ma J."/>
        </authorList>
    </citation>
    <scope>NUCLEOTIDE SEQUENCE [LARGE SCALE GENOMIC DNA]</scope>
    <source>
        <strain evidence="1 2">JCM 14718</strain>
    </source>
</reference>
<gene>
    <name evidence="1" type="ORF">GCM10009765_48070</name>
</gene>
<dbReference type="Proteomes" id="UP001500618">
    <property type="component" value="Unassembled WGS sequence"/>
</dbReference>
<organism evidence="1 2">
    <name type="scientific">Fodinicola feengrottensis</name>
    <dbReference type="NCBI Taxonomy" id="435914"/>
    <lineage>
        <taxon>Bacteria</taxon>
        <taxon>Bacillati</taxon>
        <taxon>Actinomycetota</taxon>
        <taxon>Actinomycetes</taxon>
        <taxon>Mycobacteriales</taxon>
        <taxon>Fodinicola</taxon>
    </lineage>
</organism>
<evidence type="ECO:0008006" key="3">
    <source>
        <dbReference type="Google" id="ProtNLM"/>
    </source>
</evidence>
<evidence type="ECO:0000313" key="1">
    <source>
        <dbReference type="EMBL" id="GAA1693083.1"/>
    </source>
</evidence>
<keyword evidence="2" id="KW-1185">Reference proteome</keyword>
<sequence length="161" mass="17436">MKVDCHRLTEPIASLQRVVDLAPRTVIFDVEPLVAYWDTDEAALRAGVKSALEAMATMPTALTVCFATNSRRRLTVAPAHPGISVSYVASAFKPFRTALFRGLPRPGVVVGDQIATDGVLAWRLGFTFIHYRPILAAAPVGPKIMNGLGQAFRPFLFTAKG</sequence>
<protein>
    <recommendedName>
        <fullName evidence="3">YqeG family HAD IIIA-type phosphatase</fullName>
    </recommendedName>
</protein>
<proteinExistence type="predicted"/>
<accession>A0ABN2HT70</accession>